<name>A0ABR2IVI5_9PEZI</name>
<keyword evidence="2" id="KW-1185">Reference proteome</keyword>
<dbReference type="EMBL" id="JAPCWZ010000004">
    <property type="protein sequence ID" value="KAK8868834.1"/>
    <property type="molecule type" value="Genomic_DNA"/>
</dbReference>
<evidence type="ECO:0000313" key="2">
    <source>
        <dbReference type="Proteomes" id="UP001390339"/>
    </source>
</evidence>
<proteinExistence type="predicted"/>
<dbReference type="Proteomes" id="UP001390339">
    <property type="component" value="Unassembled WGS sequence"/>
</dbReference>
<protein>
    <submittedName>
        <fullName evidence="1">Uncharacterized protein</fullName>
    </submittedName>
</protein>
<evidence type="ECO:0000313" key="1">
    <source>
        <dbReference type="EMBL" id="KAK8868834.1"/>
    </source>
</evidence>
<comment type="caution">
    <text evidence="1">The sequence shown here is derived from an EMBL/GenBank/DDBJ whole genome shotgun (WGS) entry which is preliminary data.</text>
</comment>
<gene>
    <name evidence="1" type="ORF">PGQ11_007412</name>
</gene>
<accession>A0ABR2IVI5</accession>
<organism evidence="1 2">
    <name type="scientific">Apiospora arundinis</name>
    <dbReference type="NCBI Taxonomy" id="335852"/>
    <lineage>
        <taxon>Eukaryota</taxon>
        <taxon>Fungi</taxon>
        <taxon>Dikarya</taxon>
        <taxon>Ascomycota</taxon>
        <taxon>Pezizomycotina</taxon>
        <taxon>Sordariomycetes</taxon>
        <taxon>Xylariomycetidae</taxon>
        <taxon>Amphisphaeriales</taxon>
        <taxon>Apiosporaceae</taxon>
        <taxon>Apiospora</taxon>
    </lineage>
</organism>
<sequence length="204" mass="22450">MDLPTLSDTPLSHPNCCLSLSNTLLKTLHDLFRNDAKAARPTSEVILSVGCGSGLLESLLQSYITQHEKDDPAATIPKQVEGAEVATDASTIMSYLPEDRANTVKGTWALCRRAEDAGALLFVYPRSVDLVSRYINAFLGYDKARTIVWLGPQADWDVFRPAFEQHRGPREARLKLLDGSRCGVGEYEMMAVLQAPDLDLDLSP</sequence>
<reference evidence="1 2" key="1">
    <citation type="journal article" date="2024" name="IMA Fungus">
        <title>Apiospora arundinis, a panoply of carbohydrate-active enzymes and secondary metabolites.</title>
        <authorList>
            <person name="Sorensen T."/>
            <person name="Petersen C."/>
            <person name="Muurmann A.T."/>
            <person name="Christiansen J.V."/>
            <person name="Brundto M.L."/>
            <person name="Overgaard C.K."/>
            <person name="Boysen A.T."/>
            <person name="Wollenberg R.D."/>
            <person name="Larsen T.O."/>
            <person name="Sorensen J.L."/>
            <person name="Nielsen K.L."/>
            <person name="Sondergaard T.E."/>
        </authorList>
    </citation>
    <scope>NUCLEOTIDE SEQUENCE [LARGE SCALE GENOMIC DNA]</scope>
    <source>
        <strain evidence="1 2">AAU 773</strain>
    </source>
</reference>